<name>A0A6H2HAD8_9BURK</name>
<dbReference type="InterPro" id="IPR045584">
    <property type="entry name" value="Pilin-like"/>
</dbReference>
<dbReference type="Pfam" id="PF16732">
    <property type="entry name" value="ComP_DUS"/>
    <property type="match status" value="1"/>
</dbReference>
<dbReference type="NCBIfam" id="TIGR02532">
    <property type="entry name" value="IV_pilin_GFxxxE"/>
    <property type="match status" value="1"/>
</dbReference>
<reference evidence="3 4" key="1">
    <citation type="submission" date="2020-04" db="EMBL/GenBank/DDBJ databases">
        <title>Complete genome of a Psychrophilic, Marine, Gas Vacuolate Bacterium Polaromonas vacuolata KCTC 22033T.</title>
        <authorList>
            <person name="Hwang K."/>
            <person name="Kim K.M."/>
        </authorList>
    </citation>
    <scope>NUCLEOTIDE SEQUENCE [LARGE SCALE GENOMIC DNA]</scope>
    <source>
        <strain evidence="3 4">KCTC 22033</strain>
    </source>
</reference>
<dbReference type="Proteomes" id="UP000502041">
    <property type="component" value="Chromosome"/>
</dbReference>
<keyword evidence="1" id="KW-0488">Methylation</keyword>
<organism evidence="3 4">
    <name type="scientific">Polaromonas vacuolata</name>
    <dbReference type="NCBI Taxonomy" id="37448"/>
    <lineage>
        <taxon>Bacteria</taxon>
        <taxon>Pseudomonadati</taxon>
        <taxon>Pseudomonadota</taxon>
        <taxon>Betaproteobacteria</taxon>
        <taxon>Burkholderiales</taxon>
        <taxon>Comamonadaceae</taxon>
        <taxon>Polaromonas</taxon>
    </lineage>
</organism>
<dbReference type="GO" id="GO:0015627">
    <property type="term" value="C:type II protein secretion system complex"/>
    <property type="evidence" value="ECO:0007669"/>
    <property type="project" value="InterPro"/>
</dbReference>
<sequence length="156" mass="16941">MASQRLRYVMKTKYINGFTLIELLITVAVVGILTSIALPSYSRYIARGKITDAMAALADYSVKMEQYFQDNRNYGSANTACPVTAANSLYFVYSCQVGATTPSDSYIATASSIAGALGTTAADYRYTINQSNAKTSNRFEGATLSKNCWLVKGNEC</sequence>
<dbReference type="EMBL" id="CP051461">
    <property type="protein sequence ID" value="QJC56446.1"/>
    <property type="molecule type" value="Genomic_DNA"/>
</dbReference>
<dbReference type="SUPFAM" id="SSF54523">
    <property type="entry name" value="Pili subunits"/>
    <property type="match status" value="1"/>
</dbReference>
<dbReference type="KEGG" id="pvac:HC248_01752"/>
<dbReference type="PRINTS" id="PR00813">
    <property type="entry name" value="BCTERIALGSPG"/>
</dbReference>
<feature type="transmembrane region" description="Helical" evidence="2">
    <location>
        <begin position="20"/>
        <end position="41"/>
    </location>
</feature>
<protein>
    <submittedName>
        <fullName evidence="3">Fimbrial protein</fullName>
    </submittedName>
</protein>
<dbReference type="InterPro" id="IPR012902">
    <property type="entry name" value="N_methyl_site"/>
</dbReference>
<dbReference type="Pfam" id="PF07963">
    <property type="entry name" value="N_methyl"/>
    <property type="match status" value="1"/>
</dbReference>
<keyword evidence="2" id="KW-1133">Transmembrane helix</keyword>
<keyword evidence="2" id="KW-0472">Membrane</keyword>
<evidence type="ECO:0000256" key="2">
    <source>
        <dbReference type="SAM" id="Phobius"/>
    </source>
</evidence>
<dbReference type="GO" id="GO:0015628">
    <property type="term" value="P:protein secretion by the type II secretion system"/>
    <property type="evidence" value="ECO:0007669"/>
    <property type="project" value="InterPro"/>
</dbReference>
<dbReference type="GO" id="GO:0043683">
    <property type="term" value="P:type IV pilus assembly"/>
    <property type="evidence" value="ECO:0007669"/>
    <property type="project" value="InterPro"/>
</dbReference>
<dbReference type="Gene3D" id="3.30.700.10">
    <property type="entry name" value="Glycoprotein, Type 4 Pilin"/>
    <property type="match status" value="1"/>
</dbReference>
<evidence type="ECO:0000313" key="3">
    <source>
        <dbReference type="EMBL" id="QJC56446.1"/>
    </source>
</evidence>
<keyword evidence="2" id="KW-0812">Transmembrane</keyword>
<gene>
    <name evidence="3" type="primary">pilE_3</name>
    <name evidence="3" type="ORF">HC248_01752</name>
</gene>
<proteinExistence type="predicted"/>
<evidence type="ECO:0000256" key="1">
    <source>
        <dbReference type="ARBA" id="ARBA00022481"/>
    </source>
</evidence>
<dbReference type="AlphaFoldDB" id="A0A6H2HAD8"/>
<evidence type="ECO:0000313" key="4">
    <source>
        <dbReference type="Proteomes" id="UP000502041"/>
    </source>
</evidence>
<dbReference type="InterPro" id="IPR000983">
    <property type="entry name" value="Bac_GSPG_pilin"/>
</dbReference>
<keyword evidence="4" id="KW-1185">Reference proteome</keyword>
<dbReference type="InterPro" id="IPR031982">
    <property type="entry name" value="PilE-like"/>
</dbReference>
<accession>A0A6H2HAD8</accession>